<comment type="caution">
    <text evidence="1">The sequence shown here is derived from an EMBL/GenBank/DDBJ whole genome shotgun (WGS) entry which is preliminary data.</text>
</comment>
<gene>
    <name evidence="1" type="ORF">UY92_C0010G0038</name>
</gene>
<evidence type="ECO:0000313" key="1">
    <source>
        <dbReference type="EMBL" id="KKW42122.1"/>
    </source>
</evidence>
<reference evidence="1 2" key="1">
    <citation type="journal article" date="2015" name="Nature">
        <title>rRNA introns, odd ribosomes, and small enigmatic genomes across a large radiation of phyla.</title>
        <authorList>
            <person name="Brown C.T."/>
            <person name="Hug L.A."/>
            <person name="Thomas B.C."/>
            <person name="Sharon I."/>
            <person name="Castelle C.J."/>
            <person name="Singh A."/>
            <person name="Wilkins M.J."/>
            <person name="Williams K.H."/>
            <person name="Banfield J.F."/>
        </authorList>
    </citation>
    <scope>NUCLEOTIDE SEQUENCE [LARGE SCALE GENOMIC DNA]</scope>
</reference>
<dbReference type="EMBL" id="LCRX01000010">
    <property type="protein sequence ID" value="KKW42122.1"/>
    <property type="molecule type" value="Genomic_DNA"/>
</dbReference>
<dbReference type="Proteomes" id="UP000033870">
    <property type="component" value="Unassembled WGS sequence"/>
</dbReference>
<dbReference type="AlphaFoldDB" id="A0A0G2ALG2"/>
<evidence type="ECO:0000313" key="2">
    <source>
        <dbReference type="Proteomes" id="UP000033870"/>
    </source>
</evidence>
<organism evidence="1 2">
    <name type="scientific">Candidatus Magasanikbacteria bacterium GW2011_GWA2_56_11</name>
    <dbReference type="NCBI Taxonomy" id="1619044"/>
    <lineage>
        <taxon>Bacteria</taxon>
        <taxon>Candidatus Magasanikiibacteriota</taxon>
    </lineage>
</organism>
<protein>
    <submittedName>
        <fullName evidence="1">Uncharacterized protein</fullName>
    </submittedName>
</protein>
<proteinExistence type="predicted"/>
<accession>A0A0G2ALG2</accession>
<sequence>MVALSVAVALRSLGGGDHRGSGGLRKRPVEPCMAACERLAACGYCTTGESDQCISAARCPDSCTTPHSQRIAACLAALDDCDKDALSRCFDAADTPTANPLPAN</sequence>
<name>A0A0G2ALG2_9BACT</name>